<feature type="compositionally biased region" description="Low complexity" evidence="1">
    <location>
        <begin position="155"/>
        <end position="166"/>
    </location>
</feature>
<dbReference type="RefSeq" id="WP_280081440.1">
    <property type="nucleotide sequence ID" value="NZ_JAOCGG010000011.1"/>
</dbReference>
<dbReference type="AlphaFoldDB" id="A0AA42RXM5"/>
<organism evidence="2 3">
    <name type="scientific">Pseudomonas mosselii</name>
    <dbReference type="NCBI Taxonomy" id="78327"/>
    <lineage>
        <taxon>Bacteria</taxon>
        <taxon>Pseudomonadati</taxon>
        <taxon>Pseudomonadota</taxon>
        <taxon>Gammaproteobacteria</taxon>
        <taxon>Pseudomonadales</taxon>
        <taxon>Pseudomonadaceae</taxon>
        <taxon>Pseudomonas</taxon>
    </lineage>
</organism>
<gene>
    <name evidence="2" type="ORF">N5I14_08315</name>
</gene>
<feature type="compositionally biased region" description="Low complexity" evidence="1">
    <location>
        <begin position="35"/>
        <end position="49"/>
    </location>
</feature>
<evidence type="ECO:0000313" key="2">
    <source>
        <dbReference type="EMBL" id="MDH1630245.1"/>
    </source>
</evidence>
<sequence length="186" mass="20560">MLITANGLGWQAVQQLQRSGSEPAAAQPFPFQLVSASSKASAQQNSQGSTSQQHAEDNRKEAFSKLMVMLQNPDAAKHGQTSVGKQEASGALQEFRDYMSKSPAQKIREKLLAELGLTEEEYDALPPERKMMIDQQIAQRLQEEAEMKTQARLVQQAQSEQATSQALGDLNPADVRDIEKRYTAKL</sequence>
<proteinExistence type="predicted"/>
<feature type="region of interest" description="Disordered" evidence="1">
    <location>
        <begin position="148"/>
        <end position="174"/>
    </location>
</feature>
<evidence type="ECO:0000313" key="3">
    <source>
        <dbReference type="Proteomes" id="UP001160882"/>
    </source>
</evidence>
<dbReference type="EMBL" id="JAOCGG010000011">
    <property type="protein sequence ID" value="MDH1630245.1"/>
    <property type="molecule type" value="Genomic_DNA"/>
</dbReference>
<evidence type="ECO:0000256" key="1">
    <source>
        <dbReference type="SAM" id="MobiDB-lite"/>
    </source>
</evidence>
<name>A0AA42RXM5_9PSED</name>
<protein>
    <submittedName>
        <fullName evidence="2">Uncharacterized protein</fullName>
    </submittedName>
</protein>
<comment type="caution">
    <text evidence="2">The sequence shown here is derived from an EMBL/GenBank/DDBJ whole genome shotgun (WGS) entry which is preliminary data.</text>
</comment>
<reference evidence="2" key="1">
    <citation type="submission" date="2022-09" db="EMBL/GenBank/DDBJ databases">
        <title>Intensive care unit water sources are persistently colonized with multi-drug resistant bacteria and are the site of extensive horizontal gene transfer of antibiotic resistance genes.</title>
        <authorList>
            <person name="Diorio-Toth L."/>
        </authorList>
    </citation>
    <scope>NUCLEOTIDE SEQUENCE</scope>
    <source>
        <strain evidence="2">GD03782</strain>
    </source>
</reference>
<dbReference type="Proteomes" id="UP001160882">
    <property type="component" value="Unassembled WGS sequence"/>
</dbReference>
<accession>A0AA42RXM5</accession>
<feature type="region of interest" description="Disordered" evidence="1">
    <location>
        <begin position="16"/>
        <end position="58"/>
    </location>
</feature>